<evidence type="ECO:0000259" key="1">
    <source>
        <dbReference type="Pfam" id="PF10108"/>
    </source>
</evidence>
<sequence>MFKSVGRQVCAFDLEWAPDPASGRRVYGLPETRSDAEVFEVMWARAGATADKPRPHLKTALCRVVAVSAVIREQQTDGAVSLRLTTLPRQIDQLMDEGELIATFLGYLGQHHPQLVGFNSQTTDLPILLQRGLVAGIAAPAFCRRAEKGWGNDYFSRSGDAHIDLKQALSGWGIATPTLHELAWAMGIPSSVGAEPPDVVDLWVVGDLRSIVQQSQYDALSTYLVWLRTARFAGFFSAEQYVEEIERVRALVGDRIAQGDRHLTQFLNQWDSFKPQPANAPVIPLAAIPDTIEQAA</sequence>
<reference evidence="2 3" key="2">
    <citation type="submission" date="2018-06" db="EMBL/GenBank/DDBJ databases">
        <title>Metagenomic assembly of (sub)arctic Cyanobacteria and their associated microbiome from non-axenic cultures.</title>
        <authorList>
            <person name="Baurain D."/>
        </authorList>
    </citation>
    <scope>NUCLEOTIDE SEQUENCE [LARGE SCALE GENOMIC DNA]</scope>
    <source>
        <strain evidence="2">ULC041bin1</strain>
    </source>
</reference>
<name>A0A2W4WQA5_9CYAN</name>
<accession>A0A2W4WQA5</accession>
<dbReference type="GO" id="GO:0003676">
    <property type="term" value="F:nucleic acid binding"/>
    <property type="evidence" value="ECO:0007669"/>
    <property type="project" value="InterPro"/>
</dbReference>
<dbReference type="EMBL" id="QBMN01000007">
    <property type="protein sequence ID" value="PZO45377.1"/>
    <property type="molecule type" value="Genomic_DNA"/>
</dbReference>
<evidence type="ECO:0000313" key="2">
    <source>
        <dbReference type="EMBL" id="PZO45377.1"/>
    </source>
</evidence>
<proteinExistence type="predicted"/>
<dbReference type="InterPro" id="IPR019288">
    <property type="entry name" value="3'-5'_exonuclease_PolB-like"/>
</dbReference>
<dbReference type="InterPro" id="IPR036397">
    <property type="entry name" value="RNaseH_sf"/>
</dbReference>
<dbReference type="Pfam" id="PF10108">
    <property type="entry name" value="DNA_pol_B_exo2"/>
    <property type="match status" value="1"/>
</dbReference>
<dbReference type="Proteomes" id="UP000249081">
    <property type="component" value="Unassembled WGS sequence"/>
</dbReference>
<evidence type="ECO:0000313" key="3">
    <source>
        <dbReference type="Proteomes" id="UP000249081"/>
    </source>
</evidence>
<dbReference type="AlphaFoldDB" id="A0A2W4WQA5"/>
<dbReference type="InterPro" id="IPR012337">
    <property type="entry name" value="RNaseH-like_sf"/>
</dbReference>
<organism evidence="2 3">
    <name type="scientific">Shackletoniella antarctica</name>
    <dbReference type="NCBI Taxonomy" id="268115"/>
    <lineage>
        <taxon>Bacteria</taxon>
        <taxon>Bacillati</taxon>
        <taxon>Cyanobacteriota</taxon>
        <taxon>Cyanophyceae</taxon>
        <taxon>Oculatellales</taxon>
        <taxon>Oculatellaceae</taxon>
        <taxon>Shackletoniella</taxon>
    </lineage>
</organism>
<dbReference type="Gene3D" id="3.30.420.10">
    <property type="entry name" value="Ribonuclease H-like superfamily/Ribonuclease H"/>
    <property type="match status" value="1"/>
</dbReference>
<comment type="caution">
    <text evidence="2">The sequence shown here is derived from an EMBL/GenBank/DDBJ whole genome shotgun (WGS) entry which is preliminary data.</text>
</comment>
<feature type="domain" description="Predicted 3'-5' exonuclease PolB-like" evidence="1">
    <location>
        <begin position="55"/>
        <end position="270"/>
    </location>
</feature>
<protein>
    <recommendedName>
        <fullName evidence="1">Predicted 3'-5' exonuclease PolB-like domain-containing protein</fullName>
    </recommendedName>
</protein>
<dbReference type="SUPFAM" id="SSF53098">
    <property type="entry name" value="Ribonuclease H-like"/>
    <property type="match status" value="1"/>
</dbReference>
<gene>
    <name evidence="2" type="ORF">DCF17_01925</name>
</gene>
<reference evidence="3" key="1">
    <citation type="submission" date="2018-04" db="EMBL/GenBank/DDBJ databases">
        <authorList>
            <person name="Cornet L."/>
        </authorList>
    </citation>
    <scope>NUCLEOTIDE SEQUENCE [LARGE SCALE GENOMIC DNA]</scope>
</reference>